<sequence>MINKNSKVIVIDWGTTNFRAFLLDSNNELISETAANIGLLSINDGNFARALASILEKWQPDYKAMPIIMAGMVGSAKGWHNVDYVNCPMSAGDLCHSLFNFQLPWGPEALIVPGVSYTSSIGKDVMRGEEIQIFGLASLLKAHQFEAVFPGTHSKHVVFEQGQILSFATYMTGELFSILDKHSILASEKADKHEFSSTAFYRGINDAQDGQLTHRLFLARTHMLFAQIQESEVADYISGMLIGHELQSKVGQKVAIVGSEHLNERYLLACKHMNIQATAYDGNDCFVAGVKEIVLNCRESS</sequence>
<name>A0ABV7FP25_9ALTE</name>
<gene>
    <name evidence="1" type="ORF">ACFOHL_03485</name>
</gene>
<comment type="caution">
    <text evidence="1">The sequence shown here is derived from an EMBL/GenBank/DDBJ whole genome shotgun (WGS) entry which is preliminary data.</text>
</comment>
<dbReference type="Gene3D" id="3.30.420.310">
    <property type="entry name" value="2-keto-3-deoxy-galactonokinase, C-terminal domain"/>
    <property type="match status" value="1"/>
</dbReference>
<accession>A0ABV7FP25</accession>
<dbReference type="InterPro" id="IPR007729">
    <property type="entry name" value="DGOK"/>
</dbReference>
<proteinExistence type="predicted"/>
<evidence type="ECO:0000313" key="2">
    <source>
        <dbReference type="Proteomes" id="UP001595478"/>
    </source>
</evidence>
<dbReference type="RefSeq" id="WP_376918802.1">
    <property type="nucleotide sequence ID" value="NZ_JBHRSW010000005.1"/>
</dbReference>
<reference evidence="2" key="1">
    <citation type="journal article" date="2019" name="Int. J. Syst. Evol. Microbiol.">
        <title>The Global Catalogue of Microorganisms (GCM) 10K type strain sequencing project: providing services to taxonomists for standard genome sequencing and annotation.</title>
        <authorList>
            <consortium name="The Broad Institute Genomics Platform"/>
            <consortium name="The Broad Institute Genome Sequencing Center for Infectious Disease"/>
            <person name="Wu L."/>
            <person name="Ma J."/>
        </authorList>
    </citation>
    <scope>NUCLEOTIDE SEQUENCE [LARGE SCALE GENOMIC DNA]</scope>
    <source>
        <strain evidence="2">KCTC 52473</strain>
    </source>
</reference>
<dbReference type="Gene3D" id="3.30.420.300">
    <property type="entry name" value="2-keto-3-deoxy-galactonokinase, substrate binding domain"/>
    <property type="match status" value="1"/>
</dbReference>
<dbReference type="InterPro" id="IPR042257">
    <property type="entry name" value="DGOK_C"/>
</dbReference>
<dbReference type="InterPro" id="IPR042258">
    <property type="entry name" value="DGOK_N"/>
</dbReference>
<dbReference type="EMBL" id="JBHRSW010000005">
    <property type="protein sequence ID" value="MFC3120670.1"/>
    <property type="molecule type" value="Genomic_DNA"/>
</dbReference>
<organism evidence="1 2">
    <name type="scientific">Agaribacter flavus</name>
    <dbReference type="NCBI Taxonomy" id="1902781"/>
    <lineage>
        <taxon>Bacteria</taxon>
        <taxon>Pseudomonadati</taxon>
        <taxon>Pseudomonadota</taxon>
        <taxon>Gammaproteobacteria</taxon>
        <taxon>Alteromonadales</taxon>
        <taxon>Alteromonadaceae</taxon>
        <taxon>Agaribacter</taxon>
    </lineage>
</organism>
<protein>
    <submittedName>
        <fullName evidence="1">2-dehydro-3-deoxygalactonokinase</fullName>
    </submittedName>
</protein>
<dbReference type="Proteomes" id="UP001595478">
    <property type="component" value="Unassembled WGS sequence"/>
</dbReference>
<evidence type="ECO:0000313" key="1">
    <source>
        <dbReference type="EMBL" id="MFC3120670.1"/>
    </source>
</evidence>
<dbReference type="Pfam" id="PF05035">
    <property type="entry name" value="DGOK"/>
    <property type="match status" value="1"/>
</dbReference>
<keyword evidence="2" id="KW-1185">Reference proteome</keyword>